<name>A0A4Z0NW23_9HYPH</name>
<protein>
    <submittedName>
        <fullName evidence="1">Uncharacterized protein</fullName>
    </submittedName>
</protein>
<evidence type="ECO:0000313" key="2">
    <source>
        <dbReference type="Proteomes" id="UP000297535"/>
    </source>
</evidence>
<accession>A0A4Z0NW23</accession>
<proteinExistence type="predicted"/>
<gene>
    <name evidence="1" type="ORF">EU555_04790</name>
</gene>
<reference evidence="1 2" key="1">
    <citation type="submission" date="2019-04" db="EMBL/GenBank/DDBJ databases">
        <authorList>
            <person name="Feng G."/>
            <person name="Zhu H."/>
        </authorList>
    </citation>
    <scope>NUCLEOTIDE SEQUENCE [LARGE SCALE GENOMIC DNA]</scope>
    <source>
        <strain evidence="1 2">6HR-1</strain>
    </source>
</reference>
<dbReference type="Proteomes" id="UP000297535">
    <property type="component" value="Unassembled WGS sequence"/>
</dbReference>
<dbReference type="AlphaFoldDB" id="A0A4Z0NW23"/>
<dbReference type="EMBL" id="SRLB01000003">
    <property type="protein sequence ID" value="TGE01425.1"/>
    <property type="molecule type" value="Genomic_DNA"/>
</dbReference>
<evidence type="ECO:0000313" key="1">
    <source>
        <dbReference type="EMBL" id="TGE01425.1"/>
    </source>
</evidence>
<keyword evidence="2" id="KW-1185">Reference proteome</keyword>
<sequence length="65" mass="7546">MCKRNRSHRLTFEEAVDVHSRLLDGEIYSRIAASYDVNQGRIADVKFGRLHPGSYEEALRRRRAA</sequence>
<dbReference type="OrthoDB" id="7869995at2"/>
<organism evidence="1 2">
    <name type="scientific">Methylobacterium nonmethylotrophicum</name>
    <dbReference type="NCBI Taxonomy" id="1141884"/>
    <lineage>
        <taxon>Bacteria</taxon>
        <taxon>Pseudomonadati</taxon>
        <taxon>Pseudomonadota</taxon>
        <taxon>Alphaproteobacteria</taxon>
        <taxon>Hyphomicrobiales</taxon>
        <taxon>Methylobacteriaceae</taxon>
        <taxon>Methylobacterium</taxon>
    </lineage>
</organism>
<comment type="caution">
    <text evidence="1">The sequence shown here is derived from an EMBL/GenBank/DDBJ whole genome shotgun (WGS) entry which is preliminary data.</text>
</comment>